<feature type="chain" id="PRO_5038569036" evidence="4">
    <location>
        <begin position="30"/>
        <end position="514"/>
    </location>
</feature>
<evidence type="ECO:0000313" key="7">
    <source>
        <dbReference type="Proteomes" id="UP000272400"/>
    </source>
</evidence>
<dbReference type="PANTHER" id="PTHR30290:SF9">
    <property type="entry name" value="OLIGOPEPTIDE-BINDING PROTEIN APPA"/>
    <property type="match status" value="1"/>
</dbReference>
<keyword evidence="3 4" id="KW-0732">Signal</keyword>
<dbReference type="PANTHER" id="PTHR30290">
    <property type="entry name" value="PERIPLASMIC BINDING COMPONENT OF ABC TRANSPORTER"/>
    <property type="match status" value="1"/>
</dbReference>
<organism evidence="6 7">
    <name type="scientific">Actinocorallia herbida</name>
    <dbReference type="NCBI Taxonomy" id="58109"/>
    <lineage>
        <taxon>Bacteria</taxon>
        <taxon>Bacillati</taxon>
        <taxon>Actinomycetota</taxon>
        <taxon>Actinomycetes</taxon>
        <taxon>Streptosporangiales</taxon>
        <taxon>Thermomonosporaceae</taxon>
        <taxon>Actinocorallia</taxon>
    </lineage>
</organism>
<dbReference type="RefSeq" id="WP_123666343.1">
    <property type="nucleotide sequence ID" value="NZ_RJKE01000001.1"/>
</dbReference>
<evidence type="ECO:0000256" key="4">
    <source>
        <dbReference type="SAM" id="SignalP"/>
    </source>
</evidence>
<evidence type="ECO:0000256" key="1">
    <source>
        <dbReference type="ARBA" id="ARBA00005695"/>
    </source>
</evidence>
<evidence type="ECO:0000259" key="5">
    <source>
        <dbReference type="Pfam" id="PF00496"/>
    </source>
</evidence>
<evidence type="ECO:0000313" key="6">
    <source>
        <dbReference type="EMBL" id="ROO86999.1"/>
    </source>
</evidence>
<dbReference type="Gene3D" id="3.40.190.10">
    <property type="entry name" value="Periplasmic binding protein-like II"/>
    <property type="match status" value="1"/>
</dbReference>
<dbReference type="AlphaFoldDB" id="A0A3N1D0E7"/>
<dbReference type="Gene3D" id="3.10.105.10">
    <property type="entry name" value="Dipeptide-binding Protein, Domain 3"/>
    <property type="match status" value="1"/>
</dbReference>
<comment type="caution">
    <text evidence="6">The sequence shown here is derived from an EMBL/GenBank/DDBJ whole genome shotgun (WGS) entry which is preliminary data.</text>
</comment>
<dbReference type="GO" id="GO:0043190">
    <property type="term" value="C:ATP-binding cassette (ABC) transporter complex"/>
    <property type="evidence" value="ECO:0007669"/>
    <property type="project" value="InterPro"/>
</dbReference>
<reference evidence="6 7" key="1">
    <citation type="submission" date="2018-11" db="EMBL/GenBank/DDBJ databases">
        <title>Sequencing the genomes of 1000 actinobacteria strains.</title>
        <authorList>
            <person name="Klenk H.-P."/>
        </authorList>
    </citation>
    <scope>NUCLEOTIDE SEQUENCE [LARGE SCALE GENOMIC DNA]</scope>
    <source>
        <strain evidence="6 7">DSM 44254</strain>
    </source>
</reference>
<dbReference type="GO" id="GO:0015833">
    <property type="term" value="P:peptide transport"/>
    <property type="evidence" value="ECO:0007669"/>
    <property type="project" value="TreeGrafter"/>
</dbReference>
<comment type="similarity">
    <text evidence="1">Belongs to the bacterial solute-binding protein 5 family.</text>
</comment>
<dbReference type="GO" id="GO:1904680">
    <property type="term" value="F:peptide transmembrane transporter activity"/>
    <property type="evidence" value="ECO:0007669"/>
    <property type="project" value="TreeGrafter"/>
</dbReference>
<dbReference type="Gene3D" id="3.90.76.10">
    <property type="entry name" value="Dipeptide-binding Protein, Domain 1"/>
    <property type="match status" value="1"/>
</dbReference>
<dbReference type="InterPro" id="IPR000914">
    <property type="entry name" value="SBP_5_dom"/>
</dbReference>
<sequence length="514" mass="54720">MHRSLHVLPVAALALALTACGGGSAPASARTDTLIVGTSAKPQTLDPLLASDVQTDFTAAPAYDTILGYDREDRLVPLLATEWKVSADATSIDLTLRSDVKFHDGSPLTADDVVYTLDRTAELGLGTASLIADYASAEAADATHLTIRLKKPNSSFAGALSRVYVLNAKLVEANAGTDHGQSWLATHEAGSGAYAMSSYASGQQIEFTKFDGYFDPSRGDAGTLVYRYMGESATIRDELRSGSIDVGYGMNQTDIATFEGAPGFTTTPVPSPLQLYVFFDNSEGPTADIRVRKAIRLAYDYQGHLDGILKGSGVLANGPLAKTVACGLERPDSVQNVAEAKSLLAEAGVKDLSLTLSYQPVIPEHAAAATLLQSNLRDIGIDLKLKSVTYPEFIKSLSTKGEAPQLGLMYDFPLYPDPTAMLYRVYESGFVGTGSNYGSYANPKVDALLDKALKEPDPEKACAIDKDIQEIIDDDAVSVNIASSQIRFVHRSEVGGIAYTPTHILNDAAAFTLD</sequence>
<proteinExistence type="inferred from homology"/>
<dbReference type="SUPFAM" id="SSF53850">
    <property type="entry name" value="Periplasmic binding protein-like II"/>
    <property type="match status" value="1"/>
</dbReference>
<dbReference type="EMBL" id="RJKE01000001">
    <property type="protein sequence ID" value="ROO86999.1"/>
    <property type="molecule type" value="Genomic_DNA"/>
</dbReference>
<dbReference type="PROSITE" id="PS51257">
    <property type="entry name" value="PROKAR_LIPOPROTEIN"/>
    <property type="match status" value="1"/>
</dbReference>
<feature type="domain" description="Solute-binding protein family 5" evidence="5">
    <location>
        <begin position="75"/>
        <end position="429"/>
    </location>
</feature>
<dbReference type="PIRSF" id="PIRSF002741">
    <property type="entry name" value="MppA"/>
    <property type="match status" value="1"/>
</dbReference>
<dbReference type="GO" id="GO:0042597">
    <property type="term" value="C:periplasmic space"/>
    <property type="evidence" value="ECO:0007669"/>
    <property type="project" value="UniProtKB-ARBA"/>
</dbReference>
<dbReference type="Proteomes" id="UP000272400">
    <property type="component" value="Unassembled WGS sequence"/>
</dbReference>
<name>A0A3N1D0E7_9ACTN</name>
<evidence type="ECO:0000256" key="2">
    <source>
        <dbReference type="ARBA" id="ARBA00022448"/>
    </source>
</evidence>
<dbReference type="CDD" id="cd08512">
    <property type="entry name" value="PBP2_NikA_DppA_OppA_like_7"/>
    <property type="match status" value="1"/>
</dbReference>
<keyword evidence="2" id="KW-0813">Transport</keyword>
<dbReference type="OrthoDB" id="9046151at2"/>
<dbReference type="InterPro" id="IPR039424">
    <property type="entry name" value="SBP_5"/>
</dbReference>
<dbReference type="InterPro" id="IPR030678">
    <property type="entry name" value="Peptide/Ni-bd"/>
</dbReference>
<dbReference type="Pfam" id="PF00496">
    <property type="entry name" value="SBP_bac_5"/>
    <property type="match status" value="1"/>
</dbReference>
<gene>
    <name evidence="6" type="ORF">EDD29_4587</name>
</gene>
<protein>
    <submittedName>
        <fullName evidence="6">Peptide/nickel transport system substrate-binding protein</fullName>
    </submittedName>
</protein>
<evidence type="ECO:0000256" key="3">
    <source>
        <dbReference type="ARBA" id="ARBA00022729"/>
    </source>
</evidence>
<accession>A0A3N1D0E7</accession>
<keyword evidence="7" id="KW-1185">Reference proteome</keyword>
<feature type="signal peptide" evidence="4">
    <location>
        <begin position="1"/>
        <end position="29"/>
    </location>
</feature>